<sequence>MSTEEWVAALQTLCADDGTLAAAASTVATAAVVPSTPVRVLRAPTCHLNEVDPGHILFPEHTGSPVMDGTDMDTV</sequence>
<reference evidence="1" key="1">
    <citation type="journal article" date="2020" name="Nature">
        <title>Giant virus diversity and host interactions through global metagenomics.</title>
        <authorList>
            <person name="Schulz F."/>
            <person name="Roux S."/>
            <person name="Paez-Espino D."/>
            <person name="Jungbluth S."/>
            <person name="Walsh D.A."/>
            <person name="Denef V.J."/>
            <person name="McMahon K.D."/>
            <person name="Konstantinidis K.T."/>
            <person name="Eloe-Fadrosh E.A."/>
            <person name="Kyrpides N.C."/>
            <person name="Woyke T."/>
        </authorList>
    </citation>
    <scope>NUCLEOTIDE SEQUENCE</scope>
    <source>
        <strain evidence="1">GVMAG-S-1103017-68</strain>
    </source>
</reference>
<proteinExistence type="predicted"/>
<dbReference type="AlphaFoldDB" id="A0A6C0KBK0"/>
<organism evidence="1">
    <name type="scientific">viral metagenome</name>
    <dbReference type="NCBI Taxonomy" id="1070528"/>
    <lineage>
        <taxon>unclassified sequences</taxon>
        <taxon>metagenomes</taxon>
        <taxon>organismal metagenomes</taxon>
    </lineage>
</organism>
<evidence type="ECO:0000313" key="1">
    <source>
        <dbReference type="EMBL" id="QHU15395.1"/>
    </source>
</evidence>
<dbReference type="EMBL" id="MN740856">
    <property type="protein sequence ID" value="QHU15395.1"/>
    <property type="molecule type" value="Genomic_DNA"/>
</dbReference>
<protein>
    <submittedName>
        <fullName evidence="1">Uncharacterized protein</fullName>
    </submittedName>
</protein>
<name>A0A6C0KBK0_9ZZZZ</name>
<accession>A0A6C0KBK0</accession>